<evidence type="ECO:0000256" key="1">
    <source>
        <dbReference type="SAM" id="MobiDB-lite"/>
    </source>
</evidence>
<dbReference type="Proteomes" id="UP000607653">
    <property type="component" value="Unassembled WGS sequence"/>
</dbReference>
<organism evidence="2 3">
    <name type="scientific">Nelumbo nucifera</name>
    <name type="common">Sacred lotus</name>
    <dbReference type="NCBI Taxonomy" id="4432"/>
    <lineage>
        <taxon>Eukaryota</taxon>
        <taxon>Viridiplantae</taxon>
        <taxon>Streptophyta</taxon>
        <taxon>Embryophyta</taxon>
        <taxon>Tracheophyta</taxon>
        <taxon>Spermatophyta</taxon>
        <taxon>Magnoliopsida</taxon>
        <taxon>Proteales</taxon>
        <taxon>Nelumbonaceae</taxon>
        <taxon>Nelumbo</taxon>
    </lineage>
</organism>
<dbReference type="EMBL" id="DUZY01000003">
    <property type="protein sequence ID" value="DAD30900.1"/>
    <property type="molecule type" value="Genomic_DNA"/>
</dbReference>
<reference evidence="2 3" key="1">
    <citation type="journal article" date="2020" name="Mol. Biol. Evol.">
        <title>Distinct Expression and Methylation Patterns for Genes with Different Fates following a Single Whole-Genome Duplication in Flowering Plants.</title>
        <authorList>
            <person name="Shi T."/>
            <person name="Rahmani R.S."/>
            <person name="Gugger P.F."/>
            <person name="Wang M."/>
            <person name="Li H."/>
            <person name="Zhang Y."/>
            <person name="Li Z."/>
            <person name="Wang Q."/>
            <person name="Van de Peer Y."/>
            <person name="Marchal K."/>
            <person name="Chen J."/>
        </authorList>
    </citation>
    <scope>NUCLEOTIDE SEQUENCE [LARGE SCALE GENOMIC DNA]</scope>
    <source>
        <tissue evidence="2">Leaf</tissue>
    </source>
</reference>
<name>A0A822YEE2_NELNU</name>
<feature type="region of interest" description="Disordered" evidence="1">
    <location>
        <begin position="20"/>
        <end position="54"/>
    </location>
</feature>
<accession>A0A822YEE2</accession>
<evidence type="ECO:0000313" key="3">
    <source>
        <dbReference type="Proteomes" id="UP000607653"/>
    </source>
</evidence>
<comment type="caution">
    <text evidence="2">The sequence shown here is derived from an EMBL/GenBank/DDBJ whole genome shotgun (WGS) entry which is preliminary data.</text>
</comment>
<feature type="compositionally biased region" description="Low complexity" evidence="1">
    <location>
        <begin position="31"/>
        <end position="46"/>
    </location>
</feature>
<dbReference type="AlphaFoldDB" id="A0A822YEE2"/>
<evidence type="ECO:0000313" key="2">
    <source>
        <dbReference type="EMBL" id="DAD30900.1"/>
    </source>
</evidence>
<sequence length="125" mass="13026">MFSIEQIRRGKTLRWELEIETPSSGGGGAPSSGNFFASTGGRAPSSGGSGGTPSSGNFFAFVGGEAPLSGGGAPLSALQHRLLLLLLNSRAPQHRASASAPVPCFFRILEIPNPLNVDSTLIRWF</sequence>
<protein>
    <submittedName>
        <fullName evidence="2">Uncharacterized protein</fullName>
    </submittedName>
</protein>
<gene>
    <name evidence="2" type="ORF">HUJ06_009751</name>
</gene>
<keyword evidence="3" id="KW-1185">Reference proteome</keyword>
<proteinExistence type="predicted"/>